<gene>
    <name evidence="1" type="ORF">AcetOrient_orf03375</name>
</gene>
<evidence type="ECO:0000313" key="1">
    <source>
        <dbReference type="EMBL" id="BBC80593.1"/>
    </source>
</evidence>
<protein>
    <submittedName>
        <fullName evidence="1">Uncharacterized protein</fullName>
    </submittedName>
</protein>
<reference evidence="1 2" key="1">
    <citation type="submission" date="2018-02" db="EMBL/GenBank/DDBJ databases">
        <title>Acetobacter orientalis genome.</title>
        <authorList>
            <person name="Nakashima N."/>
            <person name="Tamura T."/>
        </authorList>
    </citation>
    <scope>NUCLEOTIDE SEQUENCE [LARGE SCALE GENOMIC DNA]</scope>
    <source>
        <strain evidence="1 2">FAN1</strain>
    </source>
</reference>
<dbReference type="Proteomes" id="UP000270034">
    <property type="component" value="Chromosome"/>
</dbReference>
<dbReference type="GeneID" id="76202972"/>
<name>A0A2Z5ZJD0_9PROT</name>
<sequence length="50" mass="5646">MQIFRKIQVSGRLSGGKQPKDGSKLYLALIVLANHPSKYRYSMDCPLQHA</sequence>
<proteinExistence type="predicted"/>
<accession>A0A2Z5ZJD0</accession>
<dbReference type="RefSeq" id="WP_158319706.1">
    <property type="nucleotide sequence ID" value="NZ_BAMX01000002.1"/>
</dbReference>
<dbReference type="EMBL" id="AP018515">
    <property type="protein sequence ID" value="BBC80593.1"/>
    <property type="molecule type" value="Genomic_DNA"/>
</dbReference>
<organism evidence="1 2">
    <name type="scientific">Acetobacter orientalis</name>
    <dbReference type="NCBI Taxonomy" id="146474"/>
    <lineage>
        <taxon>Bacteria</taxon>
        <taxon>Pseudomonadati</taxon>
        <taxon>Pseudomonadota</taxon>
        <taxon>Alphaproteobacteria</taxon>
        <taxon>Acetobacterales</taxon>
        <taxon>Acetobacteraceae</taxon>
        <taxon>Acetobacter</taxon>
    </lineage>
</organism>
<dbReference type="KEGG" id="aot:AcetOri_orf03375"/>
<dbReference type="AlphaFoldDB" id="A0A2Z5ZJD0"/>
<evidence type="ECO:0000313" key="2">
    <source>
        <dbReference type="Proteomes" id="UP000270034"/>
    </source>
</evidence>